<reference evidence="11 12" key="1">
    <citation type="submission" date="2018-03" db="EMBL/GenBank/DDBJ databases">
        <title>Genomic Encyclopedia of Type Strains, Phase III (KMG-III): the genomes of soil and plant-associated and newly described type strains.</title>
        <authorList>
            <person name="Whitman W."/>
        </authorList>
    </citation>
    <scope>NUCLEOTIDE SEQUENCE [LARGE SCALE GENOMIC DNA]</scope>
    <source>
        <strain evidence="11 12">CGMCC 1.12700</strain>
    </source>
</reference>
<dbReference type="Pfam" id="PF07715">
    <property type="entry name" value="Plug"/>
    <property type="match status" value="1"/>
</dbReference>
<dbReference type="Gene3D" id="2.170.130.10">
    <property type="entry name" value="TonB-dependent receptor, plug domain"/>
    <property type="match status" value="1"/>
</dbReference>
<feature type="region of interest" description="Disordered" evidence="8">
    <location>
        <begin position="149"/>
        <end position="168"/>
    </location>
</feature>
<keyword evidence="3 7" id="KW-1134">Transmembrane beta strand</keyword>
<organism evidence="11 12">
    <name type="scientific">Taibaiella chishuiensis</name>
    <dbReference type="NCBI Taxonomy" id="1434707"/>
    <lineage>
        <taxon>Bacteria</taxon>
        <taxon>Pseudomonadati</taxon>
        <taxon>Bacteroidota</taxon>
        <taxon>Chitinophagia</taxon>
        <taxon>Chitinophagales</taxon>
        <taxon>Chitinophagaceae</taxon>
        <taxon>Taibaiella</taxon>
    </lineage>
</organism>
<feature type="domain" description="TonB-dependent receptor plug" evidence="10">
    <location>
        <begin position="117"/>
        <end position="222"/>
    </location>
</feature>
<dbReference type="InterPro" id="IPR023997">
    <property type="entry name" value="TonB-dep_OMP_SusC/RagA_CS"/>
</dbReference>
<dbReference type="GO" id="GO:0009279">
    <property type="term" value="C:cell outer membrane"/>
    <property type="evidence" value="ECO:0007669"/>
    <property type="project" value="UniProtKB-SubCell"/>
</dbReference>
<dbReference type="InterPro" id="IPR039426">
    <property type="entry name" value="TonB-dep_rcpt-like"/>
</dbReference>
<dbReference type="AlphaFoldDB" id="A0A2P8DA32"/>
<dbReference type="InterPro" id="IPR012910">
    <property type="entry name" value="Plug_dom"/>
</dbReference>
<sequence length="1075" mass="118629">MKKMLLLFALFLWSGVQAVMAQTKARGTVLDEKKEPVPGAAVKVVGTSTGTVTDADGNFEVEIPEGKSGKLEISATGYSRVVVNGGEGVVVNLEVSSTMLNEAEITVPYGPPVTKEKYVGAADRITSKQIDKMPVSDITKAIEGAAPGIQVTNGGGQPGSGAGVRMRGTGSLSSSNAPLYVLDGTPYVGDITSLNPQDIESITLLKDATATSLYGSRGANGVIAITTKKGRRNSKPRITVDGKVGIVQRALPNYDIVTDQKDYYVNAWQAFYNQLMTTYKNDYVTNNPNATPAQIAAQVPKWQSNARNLAAGYSGEGIVDRLGYNAFDKKNYELLDTFGHFNQDAKLKYQDDWFKELQRTGFRQDYNLAVDGGSETSDYRLSFGYLKEDGFIKYSNYDRFTTRINVNSQVTDWLKAGINLSGSLSNQRYFGQDGSSSGNPSFQALQMAPIYPVYYRDSAGNKQIDPLTGEYKYDWGSVANDPESSIGTKPSLPGDNILGSMALGDTKQKIINSVLATYLQAKFLKNFTFSTNLNLNYVGVSAYSYSSMLHGQSKGTKGFLSKYAQNDITYTWNQLLSWQKQMGAHNLSLTAGHEFYSYNSNYVQGVKTGFPGPDFRDLAVATTVVSTSSRTYDETLESWLASANYDYDSKYFLSANVRRDGSSRFYKDSRWGTFWSVGGAWHISREDFLKDVSWLNLLKLKVSYGTQGNNQILNADGSQNYYAWQGLYALDKPNGNNSSAIPKSLPNTLLTWEKQKQLNAGFEANLFDRIYVEFNYFDRRNNDLLYNRPFPRSTGFSSRVENIANMYNRGVEINLNIAAVKSKDFRWDIGLNWTKIKNAISKMPPGRDSVISGNIMLKAGHSRYEFYLVESAGVDASNGDELYYYTAEDGTRKTTAVYSEAINSRKYMGSAMPDFSGAITNTLSYKGFELSFLFTYGVGGKYYDGTYSGLMGGGQINIGETNFHKDVVANSWTPENTGASLPRLEYNNPNIGQASSRWLVDASYLNLRNVNLSYTFSPALASKAKLSSLRAYVAVDNAAFWSKRKGMNPQATFDGEASYVYVPARTIMFGLNLGL</sequence>
<comment type="caution">
    <text evidence="11">The sequence shown here is derived from an EMBL/GenBank/DDBJ whole genome shotgun (WGS) entry which is preliminary data.</text>
</comment>
<dbReference type="Pfam" id="PF13715">
    <property type="entry name" value="CarbopepD_reg_2"/>
    <property type="match status" value="1"/>
</dbReference>
<evidence type="ECO:0000256" key="6">
    <source>
        <dbReference type="ARBA" id="ARBA00023237"/>
    </source>
</evidence>
<dbReference type="InterPro" id="IPR008969">
    <property type="entry name" value="CarboxyPept-like_regulatory"/>
</dbReference>
<dbReference type="SUPFAM" id="SSF49464">
    <property type="entry name" value="Carboxypeptidase regulatory domain-like"/>
    <property type="match status" value="1"/>
</dbReference>
<feature type="chain" id="PRO_5015199172" evidence="9">
    <location>
        <begin position="22"/>
        <end position="1075"/>
    </location>
</feature>
<evidence type="ECO:0000256" key="4">
    <source>
        <dbReference type="ARBA" id="ARBA00022692"/>
    </source>
</evidence>
<keyword evidence="12" id="KW-1185">Reference proteome</keyword>
<comment type="similarity">
    <text evidence="7">Belongs to the TonB-dependent receptor family.</text>
</comment>
<evidence type="ECO:0000256" key="8">
    <source>
        <dbReference type="SAM" id="MobiDB-lite"/>
    </source>
</evidence>
<evidence type="ECO:0000256" key="5">
    <source>
        <dbReference type="ARBA" id="ARBA00023136"/>
    </source>
</evidence>
<dbReference type="Gene3D" id="2.60.40.1120">
    <property type="entry name" value="Carboxypeptidase-like, regulatory domain"/>
    <property type="match status" value="1"/>
</dbReference>
<comment type="subcellular location">
    <subcellularLocation>
        <location evidence="1 7">Cell outer membrane</location>
        <topology evidence="1 7">Multi-pass membrane protein</topology>
    </subcellularLocation>
</comment>
<keyword evidence="5 7" id="KW-0472">Membrane</keyword>
<dbReference type="NCBIfam" id="TIGR04057">
    <property type="entry name" value="SusC_RagA_signa"/>
    <property type="match status" value="1"/>
</dbReference>
<keyword evidence="4 7" id="KW-0812">Transmembrane</keyword>
<dbReference type="RefSeq" id="WP_106520792.1">
    <property type="nucleotide sequence ID" value="NZ_PYGD01000001.1"/>
</dbReference>
<evidence type="ECO:0000313" key="12">
    <source>
        <dbReference type="Proteomes" id="UP000240572"/>
    </source>
</evidence>
<dbReference type="OrthoDB" id="9768177at2"/>
<dbReference type="InterPro" id="IPR036942">
    <property type="entry name" value="Beta-barrel_TonB_sf"/>
</dbReference>
<keyword evidence="9" id="KW-0732">Signal</keyword>
<keyword evidence="6 7" id="KW-0998">Cell outer membrane</keyword>
<dbReference type="NCBIfam" id="TIGR04056">
    <property type="entry name" value="OMP_RagA_SusC"/>
    <property type="match status" value="1"/>
</dbReference>
<name>A0A2P8DA32_9BACT</name>
<dbReference type="PROSITE" id="PS52016">
    <property type="entry name" value="TONB_DEPENDENT_REC_3"/>
    <property type="match status" value="1"/>
</dbReference>
<evidence type="ECO:0000256" key="3">
    <source>
        <dbReference type="ARBA" id="ARBA00022452"/>
    </source>
</evidence>
<proteinExistence type="inferred from homology"/>
<dbReference type="InterPro" id="IPR037066">
    <property type="entry name" value="Plug_dom_sf"/>
</dbReference>
<evidence type="ECO:0000256" key="2">
    <source>
        <dbReference type="ARBA" id="ARBA00022448"/>
    </source>
</evidence>
<accession>A0A2P8DA32</accession>
<evidence type="ECO:0000256" key="9">
    <source>
        <dbReference type="SAM" id="SignalP"/>
    </source>
</evidence>
<evidence type="ECO:0000256" key="1">
    <source>
        <dbReference type="ARBA" id="ARBA00004571"/>
    </source>
</evidence>
<gene>
    <name evidence="11" type="ORF">B0I18_101207</name>
</gene>
<dbReference type="Proteomes" id="UP000240572">
    <property type="component" value="Unassembled WGS sequence"/>
</dbReference>
<dbReference type="Gene3D" id="2.40.170.20">
    <property type="entry name" value="TonB-dependent receptor, beta-barrel domain"/>
    <property type="match status" value="1"/>
</dbReference>
<dbReference type="EMBL" id="PYGD01000001">
    <property type="protein sequence ID" value="PSK94057.1"/>
    <property type="molecule type" value="Genomic_DNA"/>
</dbReference>
<evidence type="ECO:0000259" key="10">
    <source>
        <dbReference type="Pfam" id="PF07715"/>
    </source>
</evidence>
<dbReference type="SUPFAM" id="SSF56935">
    <property type="entry name" value="Porins"/>
    <property type="match status" value="1"/>
</dbReference>
<evidence type="ECO:0000256" key="7">
    <source>
        <dbReference type="PROSITE-ProRule" id="PRU01360"/>
    </source>
</evidence>
<keyword evidence="2 7" id="KW-0813">Transport</keyword>
<protein>
    <submittedName>
        <fullName evidence="11">TonB-linked SusC/RagA family outer membrane protein</fullName>
    </submittedName>
</protein>
<dbReference type="InterPro" id="IPR023996">
    <property type="entry name" value="TonB-dep_OMP_SusC/RagA"/>
</dbReference>
<feature type="compositionally biased region" description="Gly residues" evidence="8">
    <location>
        <begin position="153"/>
        <end position="162"/>
    </location>
</feature>
<feature type="signal peptide" evidence="9">
    <location>
        <begin position="1"/>
        <end position="21"/>
    </location>
</feature>
<evidence type="ECO:0000313" key="11">
    <source>
        <dbReference type="EMBL" id="PSK94057.1"/>
    </source>
</evidence>